<comment type="caution">
    <text evidence="2">The sequence shown here is derived from an EMBL/GenBank/DDBJ whole genome shotgun (WGS) entry which is preliminary data.</text>
</comment>
<dbReference type="CDD" id="cd01045">
    <property type="entry name" value="Ferritin_like_AB"/>
    <property type="match status" value="1"/>
</dbReference>
<evidence type="ECO:0000313" key="2">
    <source>
        <dbReference type="EMBL" id="KKL96093.1"/>
    </source>
</evidence>
<evidence type="ECO:0000259" key="1">
    <source>
        <dbReference type="Pfam" id="PF02915"/>
    </source>
</evidence>
<gene>
    <name evidence="2" type="ORF">LCGC14_1847930</name>
</gene>
<dbReference type="InterPro" id="IPR003251">
    <property type="entry name" value="Rr_diiron-bd_dom"/>
</dbReference>
<organism evidence="2">
    <name type="scientific">marine sediment metagenome</name>
    <dbReference type="NCBI Taxonomy" id="412755"/>
    <lineage>
        <taxon>unclassified sequences</taxon>
        <taxon>metagenomes</taxon>
        <taxon>ecological metagenomes</taxon>
    </lineage>
</organism>
<dbReference type="GO" id="GO:0046872">
    <property type="term" value="F:metal ion binding"/>
    <property type="evidence" value="ECO:0007669"/>
    <property type="project" value="InterPro"/>
</dbReference>
<protein>
    <recommendedName>
        <fullName evidence="1">Rubrerythrin diiron-binding domain-containing protein</fullName>
    </recommendedName>
</protein>
<dbReference type="InterPro" id="IPR012347">
    <property type="entry name" value="Ferritin-like"/>
</dbReference>
<dbReference type="GO" id="GO:0016491">
    <property type="term" value="F:oxidoreductase activity"/>
    <property type="evidence" value="ECO:0007669"/>
    <property type="project" value="InterPro"/>
</dbReference>
<proteinExistence type="predicted"/>
<dbReference type="SUPFAM" id="SSF47240">
    <property type="entry name" value="Ferritin-like"/>
    <property type="match status" value="1"/>
</dbReference>
<dbReference type="AlphaFoldDB" id="A0A0F9GBD2"/>
<name>A0A0F9GBD2_9ZZZZ</name>
<dbReference type="PANTHER" id="PTHR33531:SF7">
    <property type="entry name" value="HYPOTHETICAL MEMBRANE PROTEIN, CONSERVED"/>
    <property type="match status" value="1"/>
</dbReference>
<accession>A0A0F9GBD2</accession>
<dbReference type="Pfam" id="PF02915">
    <property type="entry name" value="Rubrerythrin"/>
    <property type="match status" value="1"/>
</dbReference>
<dbReference type="InterPro" id="IPR009078">
    <property type="entry name" value="Ferritin-like_SF"/>
</dbReference>
<dbReference type="EMBL" id="LAZR01018522">
    <property type="protein sequence ID" value="KKL96093.1"/>
    <property type="molecule type" value="Genomic_DNA"/>
</dbReference>
<feature type="domain" description="Rubrerythrin diiron-binding" evidence="1">
    <location>
        <begin position="104"/>
        <end position="155"/>
    </location>
</feature>
<sequence length="159" mass="18332">MSKPFRKILVKLILEKAIMFEENAYRFYESALSMTASGDAADLLNKLLAAELRHRLKLEEIQNTGELETETAYKSGRDKLDEDEELDMISRGWPVLNPRSSREEILEVALAREKSACSFYNNLYEKSRIKIAEELFGMLAREESEHVIWISEVISGITR</sequence>
<dbReference type="Gene3D" id="1.20.1260.10">
    <property type="match status" value="1"/>
</dbReference>
<dbReference type="PANTHER" id="PTHR33531">
    <property type="entry name" value="RUBRERYTHRIN SUBFAMILY"/>
    <property type="match status" value="1"/>
</dbReference>
<reference evidence="2" key="1">
    <citation type="journal article" date="2015" name="Nature">
        <title>Complex archaea that bridge the gap between prokaryotes and eukaryotes.</title>
        <authorList>
            <person name="Spang A."/>
            <person name="Saw J.H."/>
            <person name="Jorgensen S.L."/>
            <person name="Zaremba-Niedzwiedzka K."/>
            <person name="Martijn J."/>
            <person name="Lind A.E."/>
            <person name="van Eijk R."/>
            <person name="Schleper C."/>
            <person name="Guy L."/>
            <person name="Ettema T.J."/>
        </authorList>
    </citation>
    <scope>NUCLEOTIDE SEQUENCE</scope>
</reference>